<dbReference type="InterPro" id="IPR023151">
    <property type="entry name" value="PEP_util_CS"/>
</dbReference>
<organism evidence="20 21">
    <name type="scientific">candidate division CPR2 bacterium GW2011_GWC1_41_48</name>
    <dbReference type="NCBI Taxonomy" id="1618344"/>
    <lineage>
        <taxon>Bacteria</taxon>
        <taxon>Bacteria division CPR2</taxon>
    </lineage>
</organism>
<evidence type="ECO:0000256" key="3">
    <source>
        <dbReference type="ARBA" id="ARBA00004742"/>
    </source>
</evidence>
<evidence type="ECO:0000256" key="11">
    <source>
        <dbReference type="ARBA" id="ARBA00022840"/>
    </source>
</evidence>
<evidence type="ECO:0000313" key="20">
    <source>
        <dbReference type="EMBL" id="KKS09110.1"/>
    </source>
</evidence>
<comment type="cofactor">
    <cofactor evidence="1 15">
        <name>Mg(2+)</name>
        <dbReference type="ChEBI" id="CHEBI:18420"/>
    </cofactor>
</comment>
<dbReference type="InterPro" id="IPR018274">
    <property type="entry name" value="PEP_util_AS"/>
</dbReference>
<keyword evidence="9 15" id="KW-0547">Nucleotide-binding</keyword>
<gene>
    <name evidence="20" type="ORF">UU65_C0003G0165</name>
</gene>
<reference evidence="20 21" key="1">
    <citation type="journal article" date="2015" name="Nature">
        <title>rRNA introns, odd ribosomes, and small enigmatic genomes across a large radiation of phyla.</title>
        <authorList>
            <person name="Brown C.T."/>
            <person name="Hug L.A."/>
            <person name="Thomas B.C."/>
            <person name="Sharon I."/>
            <person name="Castelle C.J."/>
            <person name="Singh A."/>
            <person name="Wilkins M.J."/>
            <person name="Williams K.H."/>
            <person name="Banfield J.F."/>
        </authorList>
    </citation>
    <scope>NUCLEOTIDE SEQUENCE [LARGE SCALE GENOMIC DNA]</scope>
</reference>
<keyword evidence="7 15" id="KW-0808">Transferase</keyword>
<evidence type="ECO:0000256" key="15">
    <source>
        <dbReference type="PIRNR" id="PIRNR000854"/>
    </source>
</evidence>
<accession>A0A0G0W808</accession>
<dbReference type="EMBL" id="LCBL01000003">
    <property type="protein sequence ID" value="KKS09110.1"/>
    <property type="molecule type" value="Genomic_DNA"/>
</dbReference>
<dbReference type="GO" id="GO:0046872">
    <property type="term" value="F:metal ion binding"/>
    <property type="evidence" value="ECO:0007669"/>
    <property type="project" value="UniProtKB-KW"/>
</dbReference>
<dbReference type="Gene3D" id="3.30.470.20">
    <property type="entry name" value="ATP-grasp fold, B domain"/>
    <property type="match status" value="1"/>
</dbReference>
<dbReference type="InterPro" id="IPR006319">
    <property type="entry name" value="PEP_synth"/>
</dbReference>
<keyword evidence="8 15" id="KW-0479">Metal-binding</keyword>
<evidence type="ECO:0000256" key="5">
    <source>
        <dbReference type="ARBA" id="ARBA00011996"/>
    </source>
</evidence>
<keyword evidence="12 15" id="KW-0460">Magnesium</keyword>
<feature type="domain" description="PEP-utilising enzyme C-terminal" evidence="19">
    <location>
        <begin position="481"/>
        <end position="770"/>
    </location>
</feature>
<feature type="domain" description="Pyruvate phosphate dikinase AMP/ATP-binding" evidence="18">
    <location>
        <begin position="21"/>
        <end position="340"/>
    </location>
</feature>
<evidence type="ECO:0000256" key="2">
    <source>
        <dbReference type="ARBA" id="ARBA00002988"/>
    </source>
</evidence>
<dbReference type="PIRSF" id="PIRSF000854">
    <property type="entry name" value="PEP_synthase"/>
    <property type="match status" value="1"/>
</dbReference>
<dbReference type="InterPro" id="IPR036637">
    <property type="entry name" value="Phosphohistidine_dom_sf"/>
</dbReference>
<protein>
    <recommendedName>
        <fullName evidence="6 15">Phosphoenolpyruvate synthase</fullName>
        <shortName evidence="15">PEP synthase</shortName>
        <ecNumber evidence="5 15">2.7.9.2</ecNumber>
    </recommendedName>
    <alternativeName>
        <fullName evidence="13 15">Pyruvate, water dikinase</fullName>
    </alternativeName>
</protein>
<dbReference type="AlphaFoldDB" id="A0A0G0W808"/>
<dbReference type="Gene3D" id="3.50.30.10">
    <property type="entry name" value="Phosphohistidine domain"/>
    <property type="match status" value="1"/>
</dbReference>
<dbReference type="SUPFAM" id="SSF52009">
    <property type="entry name" value="Phosphohistidine domain"/>
    <property type="match status" value="1"/>
</dbReference>
<evidence type="ECO:0000259" key="18">
    <source>
        <dbReference type="Pfam" id="PF01326"/>
    </source>
</evidence>
<dbReference type="InterPro" id="IPR013815">
    <property type="entry name" value="ATP_grasp_subdomain_1"/>
</dbReference>
<dbReference type="PATRIC" id="fig|1618344.3.peg.824"/>
<evidence type="ECO:0000256" key="14">
    <source>
        <dbReference type="ARBA" id="ARBA00047700"/>
    </source>
</evidence>
<dbReference type="InterPro" id="IPR040442">
    <property type="entry name" value="Pyrv_kinase-like_dom_sf"/>
</dbReference>
<sequence length="787" mass="86703">MTEAIKNILWFSEVGKGDGATVGGKGANLGEMLKAGIPVPNGYNVTAQAYFYFLEKAGLKEKIETILEGLDVEDSKDLQARAEKIQDLIIKSSMPEDLRKDIIENYHKLKGDREKLYVAVRSSATAEDLADASFAGQQSTYLNVLGDDAVVEAVQKCYASLFGARAIYYRSDKGFGQLEVGIAVPVQEMVDAEKAGVMFTIDPTNNDLDHISIEAAYGLGEVVVLGAVTPDRYLVDKKTLEISNKEIHKQTWMLNRESGSSDTDDPGALQKAAQPVPVDLQDKQKLTDDEIKQLSQIALNIEKHYGKPQDTEYTVYKGKIYMVQSRPVTTLGDAGAKTEETSGTPETTTEKEIILKGSAASAGMGGGPVKIIHSPDEIDKILEGDVLVTEMTTPDYVPAMKRASAIATDAGGRTCHAAIVSRELGIPCVVGTETATETLKAYDAVTVDGSRGLVYKGLIKEAVETKQATTVSGSAASAVMSEPITATRVYLNLGEPELAEEMAKRNVDGVGLLRAEFIIMEYIKEHPRKFHKEGRQQEFIDKLAEGLETIASAFYPRPVVYRATDFKTNEYRNLPGGEDEPHEENPMIGYRGCFRYMKEPELFNMELEAIKKVRQNNPNLHLMIPFVRRIDEFMAVKKLVEDAGLRRGPDFKLWIMVEVPSTVFLIDKFIDCGIDGISIGSNDLTQLILGLDRDSSVVAEEYDERNEAVQIALKRIIEVCRERGVTASICGQAPSVYPEITEKLVEYGVTSVSVSPDVIESTRRLIASVEEKLLLRELSEVRKNFHI</sequence>
<comment type="function">
    <text evidence="2 15">Catalyzes the phosphorylation of pyruvate to phosphoenolpyruvate.</text>
</comment>
<dbReference type="SUPFAM" id="SSF51621">
    <property type="entry name" value="Phosphoenolpyruvate/pyruvate domain"/>
    <property type="match status" value="1"/>
</dbReference>
<dbReference type="NCBIfam" id="NF005057">
    <property type="entry name" value="PRK06464.1"/>
    <property type="match status" value="1"/>
</dbReference>
<evidence type="ECO:0000256" key="12">
    <source>
        <dbReference type="ARBA" id="ARBA00022842"/>
    </source>
</evidence>
<feature type="domain" description="PEP-utilising enzyme mobile" evidence="17">
    <location>
        <begin position="383"/>
        <end position="452"/>
    </location>
</feature>
<name>A0A0G0W808_UNCC2</name>
<dbReference type="EC" id="2.7.9.2" evidence="5 15"/>
<dbReference type="PROSITE" id="PS00370">
    <property type="entry name" value="PEP_ENZYMES_PHOS_SITE"/>
    <property type="match status" value="1"/>
</dbReference>
<evidence type="ECO:0000256" key="8">
    <source>
        <dbReference type="ARBA" id="ARBA00022723"/>
    </source>
</evidence>
<evidence type="ECO:0000313" key="21">
    <source>
        <dbReference type="Proteomes" id="UP000033869"/>
    </source>
</evidence>
<dbReference type="PANTHER" id="PTHR43030">
    <property type="entry name" value="PHOSPHOENOLPYRUVATE SYNTHASE"/>
    <property type="match status" value="1"/>
</dbReference>
<keyword evidence="10 15" id="KW-0418">Kinase</keyword>
<comment type="catalytic activity">
    <reaction evidence="14 15">
        <text>pyruvate + ATP + H2O = phosphoenolpyruvate + AMP + phosphate + 2 H(+)</text>
        <dbReference type="Rhea" id="RHEA:11364"/>
        <dbReference type="ChEBI" id="CHEBI:15361"/>
        <dbReference type="ChEBI" id="CHEBI:15377"/>
        <dbReference type="ChEBI" id="CHEBI:15378"/>
        <dbReference type="ChEBI" id="CHEBI:30616"/>
        <dbReference type="ChEBI" id="CHEBI:43474"/>
        <dbReference type="ChEBI" id="CHEBI:58702"/>
        <dbReference type="ChEBI" id="CHEBI:456215"/>
        <dbReference type="EC" id="2.7.9.2"/>
    </reaction>
</comment>
<proteinExistence type="inferred from homology"/>
<evidence type="ECO:0000256" key="9">
    <source>
        <dbReference type="ARBA" id="ARBA00022741"/>
    </source>
</evidence>
<dbReference type="SUPFAM" id="SSF56059">
    <property type="entry name" value="Glutathione synthetase ATP-binding domain-like"/>
    <property type="match status" value="1"/>
</dbReference>
<dbReference type="Pfam" id="PF01326">
    <property type="entry name" value="PPDK_N"/>
    <property type="match status" value="1"/>
</dbReference>
<evidence type="ECO:0000259" key="19">
    <source>
        <dbReference type="Pfam" id="PF02896"/>
    </source>
</evidence>
<dbReference type="UniPathway" id="UPA00138"/>
<dbReference type="Pfam" id="PF02896">
    <property type="entry name" value="PEP-utilizers_C"/>
    <property type="match status" value="1"/>
</dbReference>
<feature type="region of interest" description="Disordered" evidence="16">
    <location>
        <begin position="256"/>
        <end position="275"/>
    </location>
</feature>
<comment type="pathway">
    <text evidence="3 15">Carbohydrate biosynthesis; gluconeogenesis.</text>
</comment>
<dbReference type="Gene3D" id="3.20.20.60">
    <property type="entry name" value="Phosphoenolpyruvate-binding domains"/>
    <property type="match status" value="1"/>
</dbReference>
<dbReference type="GO" id="GO:0006094">
    <property type="term" value="P:gluconeogenesis"/>
    <property type="evidence" value="ECO:0007669"/>
    <property type="project" value="UniProtKB-UniPathway"/>
</dbReference>
<dbReference type="InterPro" id="IPR002192">
    <property type="entry name" value="PPDK_AMP/ATP-bd"/>
</dbReference>
<dbReference type="PROSITE" id="PS00742">
    <property type="entry name" value="PEP_ENZYMES_2"/>
    <property type="match status" value="1"/>
</dbReference>
<dbReference type="Proteomes" id="UP000033869">
    <property type="component" value="Unassembled WGS sequence"/>
</dbReference>
<dbReference type="NCBIfam" id="TIGR01418">
    <property type="entry name" value="PEP_synth"/>
    <property type="match status" value="1"/>
</dbReference>
<dbReference type="InterPro" id="IPR008279">
    <property type="entry name" value="PEP-util_enz_mobile_dom"/>
</dbReference>
<dbReference type="Pfam" id="PF00391">
    <property type="entry name" value="PEP-utilizers"/>
    <property type="match status" value="1"/>
</dbReference>
<dbReference type="InterPro" id="IPR015813">
    <property type="entry name" value="Pyrv/PenolPyrv_kinase-like_dom"/>
</dbReference>
<evidence type="ECO:0000256" key="4">
    <source>
        <dbReference type="ARBA" id="ARBA00007837"/>
    </source>
</evidence>
<dbReference type="InterPro" id="IPR000121">
    <property type="entry name" value="PEP_util_C"/>
</dbReference>
<evidence type="ECO:0000256" key="1">
    <source>
        <dbReference type="ARBA" id="ARBA00001946"/>
    </source>
</evidence>
<dbReference type="GO" id="GO:0005524">
    <property type="term" value="F:ATP binding"/>
    <property type="evidence" value="ECO:0007669"/>
    <property type="project" value="UniProtKB-KW"/>
</dbReference>
<comment type="caution">
    <text evidence="20">The sequence shown here is derived from an EMBL/GenBank/DDBJ whole genome shotgun (WGS) entry which is preliminary data.</text>
</comment>
<keyword evidence="11 15" id="KW-0067">ATP-binding</keyword>
<evidence type="ECO:0000256" key="16">
    <source>
        <dbReference type="SAM" id="MobiDB-lite"/>
    </source>
</evidence>
<dbReference type="GO" id="GO:0008986">
    <property type="term" value="F:pyruvate, water dikinase activity"/>
    <property type="evidence" value="ECO:0007669"/>
    <property type="project" value="UniProtKB-EC"/>
</dbReference>
<evidence type="ECO:0000256" key="13">
    <source>
        <dbReference type="ARBA" id="ARBA00033470"/>
    </source>
</evidence>
<comment type="similarity">
    <text evidence="4 15">Belongs to the PEP-utilizing enzyme family.</text>
</comment>
<dbReference type="FunFam" id="3.30.1490.20:FF:000010">
    <property type="entry name" value="Phosphoenolpyruvate synthase"/>
    <property type="match status" value="1"/>
</dbReference>
<evidence type="ECO:0000256" key="10">
    <source>
        <dbReference type="ARBA" id="ARBA00022777"/>
    </source>
</evidence>
<evidence type="ECO:0000256" key="6">
    <source>
        <dbReference type="ARBA" id="ARBA00021623"/>
    </source>
</evidence>
<dbReference type="PANTHER" id="PTHR43030:SF1">
    <property type="entry name" value="PHOSPHOENOLPYRUVATE SYNTHASE"/>
    <property type="match status" value="1"/>
</dbReference>
<evidence type="ECO:0000256" key="7">
    <source>
        <dbReference type="ARBA" id="ARBA00022679"/>
    </source>
</evidence>
<dbReference type="Gene3D" id="3.30.1490.20">
    <property type="entry name" value="ATP-grasp fold, A domain"/>
    <property type="match status" value="1"/>
</dbReference>
<keyword evidence="20" id="KW-0670">Pyruvate</keyword>
<evidence type="ECO:0000259" key="17">
    <source>
        <dbReference type="Pfam" id="PF00391"/>
    </source>
</evidence>